<protein>
    <submittedName>
        <fullName evidence="1">Uncharacterized protein</fullName>
    </submittedName>
</protein>
<proteinExistence type="predicted"/>
<dbReference type="Proteomes" id="UP000518752">
    <property type="component" value="Unassembled WGS sequence"/>
</dbReference>
<keyword evidence="2" id="KW-1185">Reference proteome</keyword>
<dbReference type="AlphaFoldDB" id="A0A8H5D267"/>
<gene>
    <name evidence="1" type="ORF">D9757_013267</name>
</gene>
<evidence type="ECO:0000313" key="2">
    <source>
        <dbReference type="Proteomes" id="UP000518752"/>
    </source>
</evidence>
<sequence>MVPNETIEALIKAFPPLCTRVPRFPERLKEFEDSLQASPPPDGRELSDKFLIDFDRRERDRWYRPPPKLYYGYVLNLVDCLTYFRDHQANLPDISPNTHTGLLAGHMRMTIEDHLTKLCDFNIRIELVLDMKYDYIVRIYDSYYFQDYQLEEKDEKEVIEILKREFSQFSAQGNPHWFYSG</sequence>
<comment type="caution">
    <text evidence="1">The sequence shown here is derived from an EMBL/GenBank/DDBJ whole genome shotgun (WGS) entry which is preliminary data.</text>
</comment>
<evidence type="ECO:0000313" key="1">
    <source>
        <dbReference type="EMBL" id="KAF5352125.1"/>
    </source>
</evidence>
<accession>A0A8H5D267</accession>
<reference evidence="1 2" key="1">
    <citation type="journal article" date="2020" name="ISME J.">
        <title>Uncovering the hidden diversity of litter-decomposition mechanisms in mushroom-forming fungi.</title>
        <authorList>
            <person name="Floudas D."/>
            <person name="Bentzer J."/>
            <person name="Ahren D."/>
            <person name="Johansson T."/>
            <person name="Persson P."/>
            <person name="Tunlid A."/>
        </authorList>
    </citation>
    <scope>NUCLEOTIDE SEQUENCE [LARGE SCALE GENOMIC DNA]</scope>
    <source>
        <strain evidence="1 2">CBS 406.79</strain>
    </source>
</reference>
<dbReference type="EMBL" id="JAACJN010000279">
    <property type="protein sequence ID" value="KAF5352125.1"/>
    <property type="molecule type" value="Genomic_DNA"/>
</dbReference>
<name>A0A8H5D267_9AGAR</name>
<dbReference type="OrthoDB" id="2818451at2759"/>
<organism evidence="1 2">
    <name type="scientific">Collybiopsis confluens</name>
    <dbReference type="NCBI Taxonomy" id="2823264"/>
    <lineage>
        <taxon>Eukaryota</taxon>
        <taxon>Fungi</taxon>
        <taxon>Dikarya</taxon>
        <taxon>Basidiomycota</taxon>
        <taxon>Agaricomycotina</taxon>
        <taxon>Agaricomycetes</taxon>
        <taxon>Agaricomycetidae</taxon>
        <taxon>Agaricales</taxon>
        <taxon>Marasmiineae</taxon>
        <taxon>Omphalotaceae</taxon>
        <taxon>Collybiopsis</taxon>
    </lineage>
</organism>